<feature type="compositionally biased region" description="Basic and acidic residues" evidence="1">
    <location>
        <begin position="364"/>
        <end position="375"/>
    </location>
</feature>
<feature type="region of interest" description="Disordered" evidence="1">
    <location>
        <begin position="339"/>
        <end position="409"/>
    </location>
</feature>
<reference evidence="3 4" key="1">
    <citation type="submission" date="2017-03" db="EMBL/GenBank/DDBJ databases">
        <authorList>
            <person name="Afonso C.L."/>
            <person name="Miller P.J."/>
            <person name="Scott M.A."/>
            <person name="Spackman E."/>
            <person name="Goraichik I."/>
            <person name="Dimitrov K.M."/>
            <person name="Suarez D.L."/>
            <person name="Swayne D.E."/>
        </authorList>
    </citation>
    <scope>NUCLEOTIDE SEQUENCE [LARGE SCALE GENOMIC DNA]</scope>
    <source>
        <strain evidence="3">SB41UT1</strain>
    </source>
</reference>
<dbReference type="EMBL" id="FWPT01000003">
    <property type="protein sequence ID" value="SMA41649.1"/>
    <property type="molecule type" value="Genomic_DNA"/>
</dbReference>
<proteinExistence type="predicted"/>
<dbReference type="AlphaFoldDB" id="A0A1X7AJH5"/>
<dbReference type="Proteomes" id="UP000196573">
    <property type="component" value="Unassembled WGS sequence"/>
</dbReference>
<feature type="compositionally biased region" description="Polar residues" evidence="1">
    <location>
        <begin position="380"/>
        <end position="395"/>
    </location>
</feature>
<sequence>MLSLPLVTIKSLLRSAAVLLFFTFSCLCFATGSPKPDAEEEITWESYHEWLTTDAQSRAFTKAFTTHHFNLEDVVMAWKNPPDFLEAYSLDGLLNDLLFYIDEWLQSHDIAPPPAIVTITPELLPEKPLEDFLQYVTDRDAILLPAIAHLHHLAFAEDSPLSEEELEYFRYRLRWINDVRLPEGVTIDWEQEFQELVGDFSNPELWQNRLQIPTSRTTIALKKQAAADPYKDRVEPNLGLEGYNLSLNMKTTWNAYMALHDNKMKFSEMTDPLLNAHNRFSLAASVFGPYYSREEDYRLIAYWLRHSELEHKLTPTGRKLWREQVAYFTVPTANKREDLALKDESSAPQTHKKSKGRKRTVITKKAESKTPDSKPKASPKQRTQNQSEPVSSNSPKEARSPIKVPNSASASTFDVGNVMQAMTTNYEALKEANKPLPRLITSISSTNGNRMNVPPSPMLTPSTPMTPSIPGPPTNTPTTPHIPYHGNGTGFHPLDMMPQPVSQSSPLARAVPSQLDFGGGHHHPPNQRGFGFFGPVNSTQSYSPPPATPTVTSGWNFDSSFKF</sequence>
<organism evidence="3 4">
    <name type="scientific">Parendozoicomonas haliclonae</name>
    <dbReference type="NCBI Taxonomy" id="1960125"/>
    <lineage>
        <taxon>Bacteria</taxon>
        <taxon>Pseudomonadati</taxon>
        <taxon>Pseudomonadota</taxon>
        <taxon>Gammaproteobacteria</taxon>
        <taxon>Oceanospirillales</taxon>
        <taxon>Endozoicomonadaceae</taxon>
        <taxon>Parendozoicomonas</taxon>
    </lineage>
</organism>
<feature type="chain" id="PRO_5013185771" evidence="2">
    <location>
        <begin position="31"/>
        <end position="563"/>
    </location>
</feature>
<keyword evidence="4" id="KW-1185">Reference proteome</keyword>
<evidence type="ECO:0000313" key="3">
    <source>
        <dbReference type="EMBL" id="SMA41649.1"/>
    </source>
</evidence>
<evidence type="ECO:0000256" key="1">
    <source>
        <dbReference type="SAM" id="MobiDB-lite"/>
    </source>
</evidence>
<feature type="signal peptide" evidence="2">
    <location>
        <begin position="1"/>
        <end position="30"/>
    </location>
</feature>
<protein>
    <submittedName>
        <fullName evidence="3">Uncharacterized protein</fullName>
    </submittedName>
</protein>
<evidence type="ECO:0000256" key="2">
    <source>
        <dbReference type="SAM" id="SignalP"/>
    </source>
</evidence>
<accession>A0A1X7AJH5</accession>
<keyword evidence="2" id="KW-0732">Signal</keyword>
<name>A0A1X7AJH5_9GAMM</name>
<gene>
    <name evidence="3" type="ORF">EHSB41UT_01292</name>
</gene>
<feature type="compositionally biased region" description="Basic residues" evidence="1">
    <location>
        <begin position="350"/>
        <end position="362"/>
    </location>
</feature>
<evidence type="ECO:0000313" key="4">
    <source>
        <dbReference type="Proteomes" id="UP000196573"/>
    </source>
</evidence>